<gene>
    <name evidence="2" type="ORF">PG986_008812</name>
</gene>
<sequence>MPKRGTNRYSRPHQGSSDEKRSLYKFSVPVYREADSSPALAPLAARGEAAQRSHGNGNSTAGITLHQQCTFGEGEGMLHYMGTRAVLGGDGALAASSPARRGTKQARESRSYTIVIQATPLAEKSTTAKVECIGRTIKLQIDLATEKARYRCLPMDNLGYWKMSLHISINEGDHNAGGGRKMLLVLDVDY</sequence>
<evidence type="ECO:0000313" key="2">
    <source>
        <dbReference type="EMBL" id="KAK7947926.1"/>
    </source>
</evidence>
<reference evidence="2 3" key="1">
    <citation type="submission" date="2023-01" db="EMBL/GenBank/DDBJ databases">
        <title>Analysis of 21 Apiospora genomes using comparative genomics revels a genus with tremendous synthesis potential of carbohydrate active enzymes and secondary metabolites.</title>
        <authorList>
            <person name="Sorensen T."/>
        </authorList>
    </citation>
    <scope>NUCLEOTIDE SEQUENCE [LARGE SCALE GENOMIC DNA]</scope>
    <source>
        <strain evidence="2 3">CBS 24483</strain>
    </source>
</reference>
<protein>
    <submittedName>
        <fullName evidence="2">Uncharacterized protein</fullName>
    </submittedName>
</protein>
<organism evidence="2 3">
    <name type="scientific">Apiospora aurea</name>
    <dbReference type="NCBI Taxonomy" id="335848"/>
    <lineage>
        <taxon>Eukaryota</taxon>
        <taxon>Fungi</taxon>
        <taxon>Dikarya</taxon>
        <taxon>Ascomycota</taxon>
        <taxon>Pezizomycotina</taxon>
        <taxon>Sordariomycetes</taxon>
        <taxon>Xylariomycetidae</taxon>
        <taxon>Amphisphaeriales</taxon>
        <taxon>Apiosporaceae</taxon>
        <taxon>Apiospora</taxon>
    </lineage>
</organism>
<feature type="region of interest" description="Disordered" evidence="1">
    <location>
        <begin position="1"/>
        <end position="23"/>
    </location>
</feature>
<evidence type="ECO:0000256" key="1">
    <source>
        <dbReference type="SAM" id="MobiDB-lite"/>
    </source>
</evidence>
<proteinExistence type="predicted"/>
<dbReference type="RefSeq" id="XP_066697432.1">
    <property type="nucleotide sequence ID" value="XM_066845034.1"/>
</dbReference>
<name>A0ABR1Q5U1_9PEZI</name>
<dbReference type="GeneID" id="92078096"/>
<comment type="caution">
    <text evidence="2">The sequence shown here is derived from an EMBL/GenBank/DDBJ whole genome shotgun (WGS) entry which is preliminary data.</text>
</comment>
<accession>A0ABR1Q5U1</accession>
<dbReference type="Proteomes" id="UP001391051">
    <property type="component" value="Unassembled WGS sequence"/>
</dbReference>
<keyword evidence="3" id="KW-1185">Reference proteome</keyword>
<dbReference type="EMBL" id="JAQQWE010000006">
    <property type="protein sequence ID" value="KAK7947926.1"/>
    <property type="molecule type" value="Genomic_DNA"/>
</dbReference>
<evidence type="ECO:0000313" key="3">
    <source>
        <dbReference type="Proteomes" id="UP001391051"/>
    </source>
</evidence>